<reference evidence="2" key="1">
    <citation type="submission" date="2013-01" db="EMBL/GenBank/DDBJ databases">
        <title>Genome draft of Hydrogenophaga taeniospiralis 2K1.</title>
        <authorList>
            <person name="Gomila M."/>
            <person name="Lalucat J."/>
        </authorList>
    </citation>
    <scope>NUCLEOTIDE SEQUENCE</scope>
    <source>
        <strain evidence="2">CCUG 15921</strain>
    </source>
</reference>
<protein>
    <submittedName>
        <fullName evidence="2">Uncharacterized protein</fullName>
    </submittedName>
</protein>
<organism evidence="2 3">
    <name type="scientific">Hydrogenophaga taeniospiralis CCUG 15921</name>
    <dbReference type="NCBI Taxonomy" id="1281780"/>
    <lineage>
        <taxon>Bacteria</taxon>
        <taxon>Pseudomonadati</taxon>
        <taxon>Pseudomonadota</taxon>
        <taxon>Betaproteobacteria</taxon>
        <taxon>Burkholderiales</taxon>
        <taxon>Comamonadaceae</taxon>
        <taxon>Hydrogenophaga</taxon>
    </lineage>
</organism>
<dbReference type="EMBL" id="AOGK01000006">
    <property type="protein sequence ID" value="MDG5975410.1"/>
    <property type="molecule type" value="Genomic_DNA"/>
</dbReference>
<accession>A0A9X4S8G6</accession>
<name>A0A9X4S8G6_9BURK</name>
<feature type="compositionally biased region" description="Low complexity" evidence="1">
    <location>
        <begin position="188"/>
        <end position="206"/>
    </location>
</feature>
<proteinExistence type="predicted"/>
<keyword evidence="3" id="KW-1185">Reference proteome</keyword>
<evidence type="ECO:0000313" key="2">
    <source>
        <dbReference type="EMBL" id="MDG5975410.1"/>
    </source>
</evidence>
<evidence type="ECO:0000313" key="3">
    <source>
        <dbReference type="Proteomes" id="UP001152876"/>
    </source>
</evidence>
<feature type="region of interest" description="Disordered" evidence="1">
    <location>
        <begin position="176"/>
        <end position="222"/>
    </location>
</feature>
<comment type="caution">
    <text evidence="2">The sequence shown here is derived from an EMBL/GenBank/DDBJ whole genome shotgun (WGS) entry which is preliminary data.</text>
</comment>
<gene>
    <name evidence="2" type="ORF">H010_09131</name>
</gene>
<dbReference type="RefSeq" id="WP_157571981.1">
    <property type="nucleotide sequence ID" value="NZ_AOGK01000006.1"/>
</dbReference>
<dbReference type="Proteomes" id="UP001152876">
    <property type="component" value="Unassembled WGS sequence"/>
</dbReference>
<sequence length="222" mass="23315">MSAEMHGLVLTALPDPRTFAYRPARPSLARTDDGQAQFSFIRAGSVNMLSFTAVWEAPQAALDQARAELASQQACPPEQIELVPEPLIASPAELRWGDGDGHWTTTATTASSGVAPFQAAFSVMLSPEQAEHLAKAAAGETGWMGVAYRLSLARAPVRHSTLDAQSTFTAEARLNSTDPEDLSASLGTEASASLSATHTTTPSAPAVEESFGDAAHWGLPTP</sequence>
<evidence type="ECO:0000256" key="1">
    <source>
        <dbReference type="SAM" id="MobiDB-lite"/>
    </source>
</evidence>
<dbReference type="AlphaFoldDB" id="A0A9X4S8G6"/>